<comment type="caution">
    <text evidence="1">The sequence shown here is derived from an EMBL/GenBank/DDBJ whole genome shotgun (WGS) entry which is preliminary data.</text>
</comment>
<dbReference type="AlphaFoldDB" id="A3VGT4"/>
<proteinExistence type="predicted"/>
<organism evidence="1 2">
    <name type="scientific">Maritimibacter alkaliphilus HTCC2654</name>
    <dbReference type="NCBI Taxonomy" id="314271"/>
    <lineage>
        <taxon>Bacteria</taxon>
        <taxon>Pseudomonadati</taxon>
        <taxon>Pseudomonadota</taxon>
        <taxon>Alphaproteobacteria</taxon>
        <taxon>Rhodobacterales</taxon>
        <taxon>Roseobacteraceae</taxon>
        <taxon>Maritimibacter</taxon>
    </lineage>
</organism>
<sequence length="49" mass="5480">MVRQNRLAASSAGSGRHQPFHRLCIQENEVRAWSAARSRLSVGSDACRR</sequence>
<evidence type="ECO:0000313" key="1">
    <source>
        <dbReference type="EMBL" id="EAQ12489.1"/>
    </source>
</evidence>
<protein>
    <submittedName>
        <fullName evidence="1">Uncharacterized protein</fullName>
    </submittedName>
</protein>
<dbReference type="EMBL" id="AAMT01000008">
    <property type="protein sequence ID" value="EAQ12489.1"/>
    <property type="molecule type" value="Genomic_DNA"/>
</dbReference>
<evidence type="ECO:0000313" key="2">
    <source>
        <dbReference type="Proteomes" id="UP000002931"/>
    </source>
</evidence>
<keyword evidence="2" id="KW-1185">Reference proteome</keyword>
<dbReference type="HOGENOM" id="CLU_3137444_0_0_5"/>
<dbReference type="Proteomes" id="UP000002931">
    <property type="component" value="Unassembled WGS sequence"/>
</dbReference>
<gene>
    <name evidence="1" type="ORF">RB2654_14425</name>
</gene>
<name>A3VGT4_9RHOB</name>
<accession>A3VGT4</accession>
<reference evidence="1 2" key="1">
    <citation type="journal article" date="2010" name="J. Bacteriol.">
        <title>Genome sequences of Pelagibaca bermudensis HTCC2601T and Maritimibacter alkaliphilus HTCC2654T, the type strains of two marine Roseobacter genera.</title>
        <authorList>
            <person name="Thrash J.C."/>
            <person name="Cho J.C."/>
            <person name="Ferriera S."/>
            <person name="Johnson J."/>
            <person name="Vergin K.L."/>
            <person name="Giovannoni S.J."/>
        </authorList>
    </citation>
    <scope>NUCLEOTIDE SEQUENCE [LARGE SCALE GENOMIC DNA]</scope>
    <source>
        <strain evidence="1 2">HTCC2654</strain>
    </source>
</reference>